<feature type="transmembrane region" description="Helical" evidence="7">
    <location>
        <begin position="69"/>
        <end position="87"/>
    </location>
</feature>
<feature type="transmembrane region" description="Helical" evidence="7">
    <location>
        <begin position="358"/>
        <end position="377"/>
    </location>
</feature>
<comment type="similarity">
    <text evidence="2">Belongs to the major facilitator superfamily.</text>
</comment>
<feature type="transmembrane region" description="Helical" evidence="7">
    <location>
        <begin position="296"/>
        <end position="319"/>
    </location>
</feature>
<accession>H2J754</accession>
<evidence type="ECO:0000256" key="5">
    <source>
        <dbReference type="ARBA" id="ARBA00022989"/>
    </source>
</evidence>
<feature type="transmembrane region" description="Helical" evidence="7">
    <location>
        <begin position="157"/>
        <end position="177"/>
    </location>
</feature>
<proteinExistence type="inferred from homology"/>
<comment type="subcellular location">
    <subcellularLocation>
        <location evidence="1">Endomembrane system</location>
        <topology evidence="1">Multi-pass membrane protein</topology>
    </subcellularLocation>
</comment>
<dbReference type="eggNOG" id="COG0738">
    <property type="taxonomic scope" value="Bacteria"/>
</dbReference>
<evidence type="ECO:0000313" key="9">
    <source>
        <dbReference type="EMBL" id="AEX86424.1"/>
    </source>
</evidence>
<keyword evidence="10" id="KW-1185">Reference proteome</keyword>
<dbReference type="RefSeq" id="WP_014297494.1">
    <property type="nucleotide sequence ID" value="NC_016751.1"/>
</dbReference>
<evidence type="ECO:0000256" key="7">
    <source>
        <dbReference type="SAM" id="Phobius"/>
    </source>
</evidence>
<keyword evidence="3" id="KW-0813">Transport</keyword>
<reference evidence="10" key="2">
    <citation type="submission" date="2012-01" db="EMBL/GenBank/DDBJ databases">
        <title>Complete sequence of chromosome of Marinitoga piezophila KA3.</title>
        <authorList>
            <person name="Lucas S."/>
            <person name="Han J."/>
            <person name="Lapidus A."/>
            <person name="Cheng J.-F."/>
            <person name="Goodwin L."/>
            <person name="Pitluck S."/>
            <person name="Peters L."/>
            <person name="Mikhailova N."/>
            <person name="Teshima H."/>
            <person name="Detter J.C."/>
            <person name="Han C."/>
            <person name="Tapia R."/>
            <person name="Land M."/>
            <person name="Hauser L."/>
            <person name="Kyrpides N."/>
            <person name="Ivanova N."/>
            <person name="Pagani I."/>
            <person name="Jebbar M."/>
            <person name="Vannier P."/>
            <person name="Oger P."/>
            <person name="Cario A."/>
            <person name="Bartlett D."/>
            <person name="Noll K.M."/>
            <person name="Woyke T."/>
        </authorList>
    </citation>
    <scope>NUCLEOTIDE SEQUENCE [LARGE SCALE GENOMIC DNA]</scope>
    <source>
        <strain evidence="10">DSM 14283 / JCM 11233 / KA3</strain>
    </source>
</reference>
<dbReference type="InterPro" id="IPR036259">
    <property type="entry name" value="MFS_trans_sf"/>
</dbReference>
<protein>
    <submittedName>
        <fullName evidence="9">Fucose permease</fullName>
    </submittedName>
</protein>
<dbReference type="OrthoDB" id="44917at2"/>
<feature type="transmembrane region" description="Helical" evidence="7">
    <location>
        <begin position="93"/>
        <end position="119"/>
    </location>
</feature>
<feature type="transmembrane region" description="Helical" evidence="7">
    <location>
        <begin position="242"/>
        <end position="260"/>
    </location>
</feature>
<feature type="transmembrane region" description="Helical" evidence="7">
    <location>
        <begin position="198"/>
        <end position="219"/>
    </location>
</feature>
<dbReference type="GO" id="GO:0016020">
    <property type="term" value="C:membrane"/>
    <property type="evidence" value="ECO:0007669"/>
    <property type="project" value="TreeGrafter"/>
</dbReference>
<evidence type="ECO:0000259" key="8">
    <source>
        <dbReference type="PROSITE" id="PS50850"/>
    </source>
</evidence>
<dbReference type="Pfam" id="PF07690">
    <property type="entry name" value="MFS_1"/>
    <property type="match status" value="1"/>
</dbReference>
<feature type="transmembrane region" description="Helical" evidence="7">
    <location>
        <begin position="41"/>
        <end position="62"/>
    </location>
</feature>
<dbReference type="GO" id="GO:0012505">
    <property type="term" value="C:endomembrane system"/>
    <property type="evidence" value="ECO:0007669"/>
    <property type="project" value="UniProtKB-SubCell"/>
</dbReference>
<dbReference type="HOGENOM" id="CLU_055429_1_0_0"/>
<dbReference type="AlphaFoldDB" id="H2J754"/>
<evidence type="ECO:0000313" key="10">
    <source>
        <dbReference type="Proteomes" id="UP000007161"/>
    </source>
</evidence>
<evidence type="ECO:0000256" key="1">
    <source>
        <dbReference type="ARBA" id="ARBA00004127"/>
    </source>
</evidence>
<organism evidence="9 10">
    <name type="scientific">Marinitoga piezophila (strain DSM 14283 / JCM 11233 / KA3)</name>
    <dbReference type="NCBI Taxonomy" id="443254"/>
    <lineage>
        <taxon>Bacteria</taxon>
        <taxon>Thermotogati</taxon>
        <taxon>Thermotogota</taxon>
        <taxon>Thermotogae</taxon>
        <taxon>Petrotogales</taxon>
        <taxon>Petrotogaceae</taxon>
        <taxon>Marinitoga</taxon>
    </lineage>
</organism>
<evidence type="ECO:0000256" key="3">
    <source>
        <dbReference type="ARBA" id="ARBA00022448"/>
    </source>
</evidence>
<reference evidence="9 10" key="1">
    <citation type="journal article" date="2012" name="J. Bacteriol.">
        <title>Complete Genome Sequence of the Thermophilic, Piezophilic, Heterotrophic Bacterium Marinitoga piezophila KA3.</title>
        <authorList>
            <person name="Lucas S."/>
            <person name="Han J."/>
            <person name="Lapidus A."/>
            <person name="Cheng J.F."/>
            <person name="Goodwin L.A."/>
            <person name="Pitluck S."/>
            <person name="Peters L."/>
            <person name="Mikhailova N."/>
            <person name="Teshima H."/>
            <person name="Detter J.C."/>
            <person name="Han C."/>
            <person name="Tapia R."/>
            <person name="Land M."/>
            <person name="Hauser L."/>
            <person name="Kyrpides N.C."/>
            <person name="Ivanova N."/>
            <person name="Pagani I."/>
            <person name="Vannier P."/>
            <person name="Oger P."/>
            <person name="Bartlett D.H."/>
            <person name="Noll K.M."/>
            <person name="Woyke T."/>
            <person name="Jebbar M."/>
        </authorList>
    </citation>
    <scope>NUCLEOTIDE SEQUENCE [LARGE SCALE GENOMIC DNA]</scope>
    <source>
        <strain evidence="10">DSM 14283 / JCM 11233 / KA3</strain>
    </source>
</reference>
<evidence type="ECO:0000256" key="2">
    <source>
        <dbReference type="ARBA" id="ARBA00008335"/>
    </source>
</evidence>
<dbReference type="STRING" id="443254.Marpi_2049"/>
<dbReference type="InterPro" id="IPR011701">
    <property type="entry name" value="MFS"/>
</dbReference>
<dbReference type="GO" id="GO:0022857">
    <property type="term" value="F:transmembrane transporter activity"/>
    <property type="evidence" value="ECO:0007669"/>
    <property type="project" value="InterPro"/>
</dbReference>
<keyword evidence="5 7" id="KW-1133">Transmembrane helix</keyword>
<dbReference type="PROSITE" id="PS50850">
    <property type="entry name" value="MFS"/>
    <property type="match status" value="1"/>
</dbReference>
<feature type="domain" description="Major facilitator superfamily (MFS) profile" evidence="8">
    <location>
        <begin position="5"/>
        <end position="382"/>
    </location>
</feature>
<dbReference type="PANTHER" id="PTHR23514:SF3">
    <property type="entry name" value="BYPASS OF STOP CODON PROTEIN 6"/>
    <property type="match status" value="1"/>
</dbReference>
<feature type="transmembrane region" description="Helical" evidence="7">
    <location>
        <begin position="272"/>
        <end position="290"/>
    </location>
</feature>
<dbReference type="KEGG" id="mpz:Marpi_2049"/>
<dbReference type="InterPro" id="IPR051788">
    <property type="entry name" value="MFS_Transporter"/>
</dbReference>
<dbReference type="Gene3D" id="1.20.1250.20">
    <property type="entry name" value="MFS general substrate transporter like domains"/>
    <property type="match status" value="2"/>
</dbReference>
<feature type="transmembrane region" description="Helical" evidence="7">
    <location>
        <begin position="7"/>
        <end position="29"/>
    </location>
</feature>
<dbReference type="InterPro" id="IPR020846">
    <property type="entry name" value="MFS_dom"/>
</dbReference>
<gene>
    <name evidence="9" type="ordered locus">Marpi_2049</name>
</gene>
<feature type="transmembrane region" description="Helical" evidence="7">
    <location>
        <begin position="331"/>
        <end position="352"/>
    </location>
</feature>
<dbReference type="SUPFAM" id="SSF103473">
    <property type="entry name" value="MFS general substrate transporter"/>
    <property type="match status" value="1"/>
</dbReference>
<dbReference type="PANTHER" id="PTHR23514">
    <property type="entry name" value="BYPASS OF STOP CODON PROTEIN 6"/>
    <property type="match status" value="1"/>
</dbReference>
<feature type="transmembrane region" description="Helical" evidence="7">
    <location>
        <begin position="131"/>
        <end position="151"/>
    </location>
</feature>
<keyword evidence="4 7" id="KW-0812">Transmembrane</keyword>
<sequence>MKKAETYFGFSTFYLFGFSLILVSTLIPIIEKSYHIDHSLIGLAFSVGSIAFFFSSIIFGYILEKYNMYYTIIFTLLLFIIGNFFLFSMTGYIHLLLGIFLTNFAGGGLELSIPFLIGLSQEEKKSKTLNLLHSAFALGAVSSPIVSSLILRYTNQWKLPFLIAIILNIVPFILFSLSKHDISKKHTEYLANPHKKESKFIITKTLIILTLSLGIYVAYEMNFTSWLATFLYEYRGFKVSDAAMYPSFLWIGLFLGRTLLSHMPEKYGYKNWLVIAVLMSLIFSTFTVFLGKTLLLSLIGTLLTGIGYATTYPTIQALLIEKFKNNKGFALSFASASTSVISAIGSSSVGYIGKLFGIFFGLLFLIGLNFIEFLLIFRIEKQ</sequence>
<evidence type="ECO:0000256" key="6">
    <source>
        <dbReference type="ARBA" id="ARBA00023136"/>
    </source>
</evidence>
<dbReference type="EMBL" id="CP003257">
    <property type="protein sequence ID" value="AEX86424.1"/>
    <property type="molecule type" value="Genomic_DNA"/>
</dbReference>
<evidence type="ECO:0000256" key="4">
    <source>
        <dbReference type="ARBA" id="ARBA00022692"/>
    </source>
</evidence>
<name>H2J754_MARPK</name>
<keyword evidence="6 7" id="KW-0472">Membrane</keyword>
<dbReference type="Proteomes" id="UP000007161">
    <property type="component" value="Chromosome"/>
</dbReference>